<keyword evidence="3" id="KW-1185">Reference proteome</keyword>
<dbReference type="Proteomes" id="UP000698800">
    <property type="component" value="Unassembled WGS sequence"/>
</dbReference>
<feature type="compositionally biased region" description="Low complexity" evidence="1">
    <location>
        <begin position="384"/>
        <end position="399"/>
    </location>
</feature>
<feature type="compositionally biased region" description="Basic and acidic residues" evidence="1">
    <location>
        <begin position="641"/>
        <end position="659"/>
    </location>
</feature>
<sequence>MSAGTTDIAFDYPSFGISLVAEALAVEDLDCPLSNQTANTPVTMKPSTTEGDVLSLEEQLNLMAENIFEDIVENILHDYVLREHRDEKMVRARSAAILGKQAAEAVAAQEPPGHANSLTPNASLTGSPAPASGSAASGTTGNSKAVHTKSGYFEDGQFYLKGNPLETQQDIICERCGNQRKLSLSENPDPNKKYCKRQPFSNTPGLDIYGHPFLLEAGGSSRNGKDKDLATARTLADQASTPGSFESPATTPPDGTTSKTATEVPVKALKKTPLPLLSCRNCNRNMACNRLSLHLKSCLNLGGRRRGGRDASQGVSQNAYTTPCGSKTGTPMPEPRKNAAKSPGKRDRDDDDSEDEPKKKKIKKPPPNKLAQKNTPVEKKKTKAQLAAEAKSAKTAAAKAAKDSKEVKLAKGGEGKDTTSSAVKVVGDKANGETVNKRKRKAETLPNANGASRDIDDDEKDSITLSQTSSSTLASSAPQSKKQKMAPNEKPAKNPVSNFKVRHGSPENGPAGGRISNSPIPLPKSSSLGTPATSTTSQSSSASGIRPGSSSKPLNSNTSSKSKAIKKENPRPASNISPKPKTADPTTGPRSGKTLPKPPPSPMKPKPVAAARDLAVSADNTPLTSPTLKKRPANGSPLKKNLKDKETETNPKEKKDKAGPKISVKRAAEETPAAKKTVPKKPRAGNADEGNET</sequence>
<feature type="compositionally biased region" description="Polar residues" evidence="1">
    <location>
        <begin position="515"/>
        <end position="529"/>
    </location>
</feature>
<feature type="region of interest" description="Disordered" evidence="1">
    <location>
        <begin position="103"/>
        <end position="144"/>
    </location>
</feature>
<evidence type="ECO:0008006" key="4">
    <source>
        <dbReference type="Google" id="ProtNLM"/>
    </source>
</evidence>
<feature type="region of interest" description="Disordered" evidence="1">
    <location>
        <begin position="236"/>
        <end position="265"/>
    </location>
</feature>
<feature type="compositionally biased region" description="Pro residues" evidence="1">
    <location>
        <begin position="596"/>
        <end position="605"/>
    </location>
</feature>
<evidence type="ECO:0000256" key="1">
    <source>
        <dbReference type="SAM" id="MobiDB-lite"/>
    </source>
</evidence>
<feature type="compositionally biased region" description="Polar residues" evidence="1">
    <location>
        <begin position="313"/>
        <end position="329"/>
    </location>
</feature>
<name>A0A9P8HSZ2_9PEZI</name>
<dbReference type="AlphaFoldDB" id="A0A9P8HSZ2"/>
<accession>A0A9P8HSZ2</accession>
<feature type="region of interest" description="Disordered" evidence="1">
    <location>
        <begin position="304"/>
        <end position="693"/>
    </location>
</feature>
<protein>
    <recommendedName>
        <fullName evidence="4">SAGA-associated factor 11</fullName>
    </recommendedName>
</protein>
<evidence type="ECO:0000313" key="3">
    <source>
        <dbReference type="Proteomes" id="UP000698800"/>
    </source>
</evidence>
<feature type="compositionally biased region" description="Polar residues" evidence="1">
    <location>
        <begin position="237"/>
        <end position="261"/>
    </location>
</feature>
<proteinExistence type="predicted"/>
<evidence type="ECO:0000313" key="2">
    <source>
        <dbReference type="EMBL" id="KAH0536903.1"/>
    </source>
</evidence>
<reference evidence="2" key="1">
    <citation type="submission" date="2021-03" db="EMBL/GenBank/DDBJ databases">
        <title>Comparative genomics and phylogenomic investigation of the class Geoglossomycetes provide insights into ecological specialization and systematics.</title>
        <authorList>
            <person name="Melie T."/>
            <person name="Pirro S."/>
            <person name="Miller A.N."/>
            <person name="Quandt A."/>
        </authorList>
    </citation>
    <scope>NUCLEOTIDE SEQUENCE</scope>
    <source>
        <strain evidence="2">GBOQ0MN5Z8</strain>
    </source>
</reference>
<comment type="caution">
    <text evidence="2">The sequence shown here is derived from an EMBL/GenBank/DDBJ whole genome shotgun (WGS) entry which is preliminary data.</text>
</comment>
<feature type="compositionally biased region" description="Basic and acidic residues" evidence="1">
    <location>
        <begin position="400"/>
        <end position="417"/>
    </location>
</feature>
<feature type="compositionally biased region" description="Polar residues" evidence="1">
    <location>
        <begin position="618"/>
        <end position="627"/>
    </location>
</feature>
<organism evidence="2 3">
    <name type="scientific">Glutinoglossum americanum</name>
    <dbReference type="NCBI Taxonomy" id="1670608"/>
    <lineage>
        <taxon>Eukaryota</taxon>
        <taxon>Fungi</taxon>
        <taxon>Dikarya</taxon>
        <taxon>Ascomycota</taxon>
        <taxon>Pezizomycotina</taxon>
        <taxon>Geoglossomycetes</taxon>
        <taxon>Geoglossales</taxon>
        <taxon>Geoglossaceae</taxon>
        <taxon>Glutinoglossum</taxon>
    </lineage>
</organism>
<feature type="compositionally biased region" description="Low complexity" evidence="1">
    <location>
        <begin position="125"/>
        <end position="141"/>
    </location>
</feature>
<gene>
    <name evidence="2" type="ORF">FGG08_006274</name>
</gene>
<dbReference type="EMBL" id="JAGHQL010000174">
    <property type="protein sequence ID" value="KAH0536903.1"/>
    <property type="molecule type" value="Genomic_DNA"/>
</dbReference>
<feature type="compositionally biased region" description="Low complexity" evidence="1">
    <location>
        <begin position="103"/>
        <end position="112"/>
    </location>
</feature>
<feature type="compositionally biased region" description="Low complexity" evidence="1">
    <location>
        <begin position="463"/>
        <end position="480"/>
    </location>
</feature>
<feature type="compositionally biased region" description="Low complexity" evidence="1">
    <location>
        <begin position="530"/>
        <end position="562"/>
    </location>
</feature>
<dbReference type="OrthoDB" id="21557at2759"/>